<proteinExistence type="predicted"/>
<evidence type="ECO:0000256" key="3">
    <source>
        <dbReference type="ARBA" id="ARBA00023237"/>
    </source>
</evidence>
<feature type="domain" description="Outer membrane protein beta-barrel" evidence="4">
    <location>
        <begin position="479"/>
        <end position="876"/>
    </location>
</feature>
<reference evidence="5 6" key="1">
    <citation type="submission" date="2019-11" db="EMBL/GenBank/DDBJ databases">
        <title>Description of Pedobacter sp. LMG 31462T.</title>
        <authorList>
            <person name="Carlier A."/>
            <person name="Qi S."/>
            <person name="Vandamme P."/>
        </authorList>
    </citation>
    <scope>NUCLEOTIDE SEQUENCE [LARGE SCALE GENOMIC DNA]</scope>
    <source>
        <strain evidence="5 6">LMG 31462</strain>
    </source>
</reference>
<comment type="caution">
    <text evidence="5">The sequence shown here is derived from an EMBL/GenBank/DDBJ whole genome shotgun (WGS) entry which is preliminary data.</text>
</comment>
<dbReference type="Pfam" id="PF13620">
    <property type="entry name" value="CarboxypepD_reg"/>
    <property type="match status" value="1"/>
</dbReference>
<comment type="subcellular location">
    <subcellularLocation>
        <location evidence="1">Cell outer membrane</location>
    </subcellularLocation>
</comment>
<organism evidence="5 6">
    <name type="scientific">Pedobacter gandavensis</name>
    <dbReference type="NCBI Taxonomy" id="2679963"/>
    <lineage>
        <taxon>Bacteria</taxon>
        <taxon>Pseudomonadati</taxon>
        <taxon>Bacteroidota</taxon>
        <taxon>Sphingobacteriia</taxon>
        <taxon>Sphingobacteriales</taxon>
        <taxon>Sphingobacteriaceae</taxon>
        <taxon>Pedobacter</taxon>
    </lineage>
</organism>
<dbReference type="EMBL" id="WNXC01000001">
    <property type="protein sequence ID" value="MBB2147895.1"/>
    <property type="molecule type" value="Genomic_DNA"/>
</dbReference>
<dbReference type="InterPro" id="IPR041700">
    <property type="entry name" value="OMP_b-brl_3"/>
</dbReference>
<dbReference type="InterPro" id="IPR008969">
    <property type="entry name" value="CarboxyPept-like_regulatory"/>
</dbReference>
<evidence type="ECO:0000259" key="4">
    <source>
        <dbReference type="Pfam" id="PF14905"/>
    </source>
</evidence>
<evidence type="ECO:0000256" key="1">
    <source>
        <dbReference type="ARBA" id="ARBA00004442"/>
    </source>
</evidence>
<dbReference type="Gene3D" id="2.40.170.20">
    <property type="entry name" value="TonB-dependent receptor, beta-barrel domain"/>
    <property type="match status" value="1"/>
</dbReference>
<dbReference type="Pfam" id="PF14905">
    <property type="entry name" value="OMP_b-brl_3"/>
    <property type="match status" value="1"/>
</dbReference>
<name>A0ABR6ERL1_9SPHI</name>
<evidence type="ECO:0000313" key="5">
    <source>
        <dbReference type="EMBL" id="MBB2147895.1"/>
    </source>
</evidence>
<dbReference type="PANTHER" id="PTHR40980:SF4">
    <property type="entry name" value="TONB-DEPENDENT RECEPTOR-LIKE BETA-BARREL DOMAIN-CONTAINING PROTEIN"/>
    <property type="match status" value="1"/>
</dbReference>
<dbReference type="RefSeq" id="WP_182953320.1">
    <property type="nucleotide sequence ID" value="NZ_WNXC01000001.1"/>
</dbReference>
<keyword evidence="6" id="KW-1185">Reference proteome</keyword>
<evidence type="ECO:0000313" key="6">
    <source>
        <dbReference type="Proteomes" id="UP000636110"/>
    </source>
</evidence>
<protein>
    <submittedName>
        <fullName evidence="5">Outer membrane beta-barrel protein</fullName>
    </submittedName>
</protein>
<dbReference type="PANTHER" id="PTHR40980">
    <property type="entry name" value="PLUG DOMAIN-CONTAINING PROTEIN"/>
    <property type="match status" value="1"/>
</dbReference>
<dbReference type="SUPFAM" id="SSF56935">
    <property type="entry name" value="Porins"/>
    <property type="match status" value="1"/>
</dbReference>
<sequence length="899" mass="101535">MNNLKTGLMSLIYILMFHQFAFARQIKPTEKQLLTKVLTELTAQYKVNFLYEEVNLKQKTVTFNAIDFKGKPISEVLNSLLLPLNLSWYKVDARNYSIFLTPKKLDSKDKGKGMRSSLPDSSKLEKVTGSIVDENGKPLEYTTVTLLVALDSAFVSNALTDLSGIFAFPSVKPGTYKIKVSSMGHQPYLSKAFKVGDGAPTAAIEPIAMKVSDKTLKEVQVTATKALVETKSDRLIFNVDNSAMAVGNSLQVLKSAPFVRVSTENVLTLQGKKTMVLIDNKPVPDASLENILLTMPAGNISKVELITQPSAKYDASYGAVINIITKKSQVEGITGNLRLDGSSGNYANGSVNAGATYKHKNLTIYANGGINKGDNYYSIESKRFQDPTDPSYFLTNNWTRLSHNLMYTFQTNMELQLDKNQTVGLFVDLSDVEFKGPWKTTNSFGRENGKIDSVLFTDASFNQKGQSQTYNLNYRLLSDSGKNELTVLGTFTPWQRNLLQTFPSTLYNGDGEIIKNPPLYQTRNRGNIDVYIAQIDYTHLFKKEWSLETGLKHQQTNSKTLVVYEDYKTGELKEDPAFSNDNNLKESISGLYGILSKDWENDKVQVGFRAEATNVNSVANFKQRKFNFFPTLMYQHNINKDLNVSASYKKIINRPRYTEMVPYSVFLNQYSIEQGNPELKPQFDNVYTFTANIKRLNVSLSYTDTKGMIGLFPSQQDYSTKVTYFKRQNLKKASSLALNIFFPYRINEWWETMNSGTPIGRNSAEGVVLGADHKLSAFYSDFRTAHIFKITKDIKLQIDGYYWTKYTQDLGRYEGNKNIDASLMVNLWKGSGQFRLGGSELVFKRNDYLLERDYGTFKSAERIHTDSRRLLIGFNYKFGKSRIAKPDSKLGNADAMKRL</sequence>
<dbReference type="SUPFAM" id="SSF49464">
    <property type="entry name" value="Carboxypeptidase regulatory domain-like"/>
    <property type="match status" value="1"/>
</dbReference>
<gene>
    <name evidence="5" type="ORF">GM920_03115</name>
</gene>
<evidence type="ECO:0000256" key="2">
    <source>
        <dbReference type="ARBA" id="ARBA00023136"/>
    </source>
</evidence>
<keyword evidence="3" id="KW-0998">Cell outer membrane</keyword>
<dbReference type="Proteomes" id="UP000636110">
    <property type="component" value="Unassembled WGS sequence"/>
</dbReference>
<accession>A0ABR6ERL1</accession>
<dbReference type="Gene3D" id="2.60.40.1120">
    <property type="entry name" value="Carboxypeptidase-like, regulatory domain"/>
    <property type="match status" value="1"/>
</dbReference>
<keyword evidence="2" id="KW-0472">Membrane</keyword>
<dbReference type="InterPro" id="IPR036942">
    <property type="entry name" value="Beta-barrel_TonB_sf"/>
</dbReference>